<dbReference type="GO" id="GO:0000981">
    <property type="term" value="F:DNA-binding transcription factor activity, RNA polymerase II-specific"/>
    <property type="evidence" value="ECO:0007669"/>
    <property type="project" value="InterPro"/>
</dbReference>
<evidence type="ECO:0000256" key="5">
    <source>
        <dbReference type="PROSITE-ProRule" id="PRU00108"/>
    </source>
</evidence>
<gene>
    <name evidence="9" type="primary">LOC110343401</name>
</gene>
<dbReference type="InterPro" id="IPR017970">
    <property type="entry name" value="Homeobox_CS"/>
</dbReference>
<dbReference type="OrthoDB" id="6159439at2759"/>
<keyword evidence="4 5" id="KW-0539">Nucleus</keyword>
<keyword evidence="2 5" id="KW-0238">DNA-binding</keyword>
<evidence type="ECO:0000256" key="6">
    <source>
        <dbReference type="RuleBase" id="RU000682"/>
    </source>
</evidence>
<dbReference type="AlphaFoldDB" id="A0A3Q0DC31"/>
<dbReference type="PROSITE" id="PS00027">
    <property type="entry name" value="HOMEOBOX_1"/>
    <property type="match status" value="1"/>
</dbReference>
<evidence type="ECO:0000259" key="7">
    <source>
        <dbReference type="PROSITE" id="PS50071"/>
    </source>
</evidence>
<feature type="DNA-binding region" description="Homeobox" evidence="5">
    <location>
        <begin position="94"/>
        <end position="149"/>
    </location>
</feature>
<dbReference type="PANTHER" id="PTHR24329:SF92">
    <property type="entry name" value="REPRODUCTIVE HOMEOBOX 11"/>
    <property type="match status" value="1"/>
</dbReference>
<dbReference type="Proteomes" id="UP000886700">
    <property type="component" value="Unplaced"/>
</dbReference>
<sequence>MACTKYYFSRDYYGIGFYEEEVTTEPQQGGAAKSNASRSEEVAGILEELGHFNAVTDHNYIREVKNSIRGKSREPARGRREPVFRKPTTCCRKQNKLTPEQTVELDRVFEETHYPDALQRKELAELLNVEECTVKVWFNNRRAKLRKHQKALLRKSIIPSKQNHFSNLKILTETKNVVVLQEPLWDEVFCYRPHAGHPNWQ</sequence>
<proteinExistence type="predicted"/>
<dbReference type="RefSeq" id="XP_021090383.1">
    <property type="nucleotide sequence ID" value="XM_021234724.2"/>
</dbReference>
<dbReference type="SMART" id="SM00389">
    <property type="entry name" value="HOX"/>
    <property type="match status" value="1"/>
</dbReference>
<dbReference type="Gene3D" id="1.10.10.60">
    <property type="entry name" value="Homeodomain-like"/>
    <property type="match status" value="1"/>
</dbReference>
<evidence type="ECO:0000256" key="3">
    <source>
        <dbReference type="ARBA" id="ARBA00023155"/>
    </source>
</evidence>
<evidence type="ECO:0000313" key="9">
    <source>
        <dbReference type="RefSeq" id="XP_021090383.1"/>
    </source>
</evidence>
<dbReference type="GO" id="GO:0005634">
    <property type="term" value="C:nucleus"/>
    <property type="evidence" value="ECO:0007669"/>
    <property type="project" value="UniProtKB-SubCell"/>
</dbReference>
<keyword evidence="3 5" id="KW-0371">Homeobox</keyword>
<feature type="domain" description="Homeobox" evidence="7">
    <location>
        <begin position="92"/>
        <end position="148"/>
    </location>
</feature>
<dbReference type="SUPFAM" id="SSF46689">
    <property type="entry name" value="Homeodomain-like"/>
    <property type="match status" value="1"/>
</dbReference>
<dbReference type="InterPro" id="IPR009057">
    <property type="entry name" value="Homeodomain-like_sf"/>
</dbReference>
<reference evidence="9" key="1">
    <citation type="submission" date="2025-08" db="UniProtKB">
        <authorList>
            <consortium name="RefSeq"/>
        </authorList>
    </citation>
    <scope>IDENTIFICATION</scope>
    <source>
        <tissue evidence="9">Liver</tissue>
    </source>
</reference>
<evidence type="ECO:0000256" key="2">
    <source>
        <dbReference type="ARBA" id="ARBA00023125"/>
    </source>
</evidence>
<evidence type="ECO:0000256" key="4">
    <source>
        <dbReference type="ARBA" id="ARBA00023242"/>
    </source>
</evidence>
<name>A0A3Q0DC31_MESAU</name>
<accession>A0A3Q0DC31</accession>
<organism evidence="8 9">
    <name type="scientific">Mesocricetus auratus</name>
    <name type="common">Golden hamster</name>
    <dbReference type="NCBI Taxonomy" id="10036"/>
    <lineage>
        <taxon>Eukaryota</taxon>
        <taxon>Metazoa</taxon>
        <taxon>Chordata</taxon>
        <taxon>Craniata</taxon>
        <taxon>Vertebrata</taxon>
        <taxon>Euteleostomi</taxon>
        <taxon>Mammalia</taxon>
        <taxon>Eutheria</taxon>
        <taxon>Euarchontoglires</taxon>
        <taxon>Glires</taxon>
        <taxon>Rodentia</taxon>
        <taxon>Myomorpha</taxon>
        <taxon>Muroidea</taxon>
        <taxon>Cricetidae</taxon>
        <taxon>Cricetinae</taxon>
        <taxon>Mesocricetus</taxon>
    </lineage>
</organism>
<protein>
    <submittedName>
        <fullName evidence="9">Rhox homeobox family member 1-like</fullName>
    </submittedName>
</protein>
<dbReference type="GO" id="GO:0000977">
    <property type="term" value="F:RNA polymerase II transcription regulatory region sequence-specific DNA binding"/>
    <property type="evidence" value="ECO:0007669"/>
    <property type="project" value="TreeGrafter"/>
</dbReference>
<dbReference type="CDD" id="cd00086">
    <property type="entry name" value="homeodomain"/>
    <property type="match status" value="1"/>
</dbReference>
<dbReference type="KEGG" id="maua:110343401"/>
<dbReference type="PROSITE" id="PS50071">
    <property type="entry name" value="HOMEOBOX_2"/>
    <property type="match status" value="1"/>
</dbReference>
<comment type="subcellular location">
    <subcellularLocation>
        <location evidence="1 5 6">Nucleus</location>
    </subcellularLocation>
</comment>
<evidence type="ECO:0000313" key="8">
    <source>
        <dbReference type="Proteomes" id="UP000886700"/>
    </source>
</evidence>
<dbReference type="GeneID" id="110343401"/>
<keyword evidence="8" id="KW-1185">Reference proteome</keyword>
<evidence type="ECO:0000256" key="1">
    <source>
        <dbReference type="ARBA" id="ARBA00004123"/>
    </source>
</evidence>
<dbReference type="Pfam" id="PF00046">
    <property type="entry name" value="Homeodomain"/>
    <property type="match status" value="1"/>
</dbReference>
<dbReference type="InterPro" id="IPR050649">
    <property type="entry name" value="Paired_Homeobox_TFs"/>
</dbReference>
<dbReference type="PANTHER" id="PTHR24329">
    <property type="entry name" value="HOMEOBOX PROTEIN ARISTALESS"/>
    <property type="match status" value="1"/>
</dbReference>
<dbReference type="InterPro" id="IPR001356">
    <property type="entry name" value="HD"/>
</dbReference>